<dbReference type="eggNOG" id="ENOG502TN0K">
    <property type="taxonomic scope" value="Eukaryota"/>
</dbReference>
<keyword evidence="1" id="KW-0175">Coiled coil</keyword>
<dbReference type="GeneID" id="20714817"/>
<feature type="coiled-coil region" evidence="1">
    <location>
        <begin position="138"/>
        <end position="172"/>
    </location>
</feature>
<dbReference type="Proteomes" id="UP000003786">
    <property type="component" value="Chromosome 2"/>
</dbReference>
<dbReference type="RefSeq" id="XP_009690735.1">
    <property type="nucleotide sequence ID" value="XM_009692440.1"/>
</dbReference>
<protein>
    <submittedName>
        <fullName evidence="2">Uncharacterized protein</fullName>
    </submittedName>
</protein>
<dbReference type="KEGG" id="tot:TOT_020000690"/>
<reference evidence="2 3" key="1">
    <citation type="journal article" date="2012" name="MBio">
        <title>Comparative genome analysis of three eukaryotic parasites with differing abilities to transform leukocytes reveals key mediators of Theileria-induced leukocyte transformation.</title>
        <authorList>
            <person name="Hayashida K."/>
            <person name="Hara Y."/>
            <person name="Abe T."/>
            <person name="Yamasaki C."/>
            <person name="Toyoda A."/>
            <person name="Kosuge T."/>
            <person name="Suzuki Y."/>
            <person name="Sato Y."/>
            <person name="Kawashima S."/>
            <person name="Katayama T."/>
            <person name="Wakaguri H."/>
            <person name="Inoue N."/>
            <person name="Homma K."/>
            <person name="Tada-Umezaki M."/>
            <person name="Yagi Y."/>
            <person name="Fujii Y."/>
            <person name="Habara T."/>
            <person name="Kanehisa M."/>
            <person name="Watanabe H."/>
            <person name="Ito K."/>
            <person name="Gojobori T."/>
            <person name="Sugawara H."/>
            <person name="Imanishi T."/>
            <person name="Weir W."/>
            <person name="Gardner M."/>
            <person name="Pain A."/>
            <person name="Shiels B."/>
            <person name="Hattori M."/>
            <person name="Nene V."/>
            <person name="Sugimoto C."/>
        </authorList>
    </citation>
    <scope>NUCLEOTIDE SEQUENCE [LARGE SCALE GENOMIC DNA]</scope>
    <source>
        <strain evidence="2 3">Shintoku</strain>
    </source>
</reference>
<evidence type="ECO:0000313" key="2">
    <source>
        <dbReference type="EMBL" id="BAM40434.1"/>
    </source>
</evidence>
<proteinExistence type="predicted"/>
<accession>J4DPB9</accession>
<dbReference type="EMBL" id="AP011947">
    <property type="protein sequence ID" value="BAM40434.1"/>
    <property type="molecule type" value="Genomic_DNA"/>
</dbReference>
<dbReference type="VEuPathDB" id="PiroplasmaDB:TOT_020000690"/>
<sequence length="262" mass="29889">MNSAPNDLLGTIKHNLDVLSNVDVDFLNSTQNSNFLSSLYNTIDAISQFISDTSHEDVLLDEFVNYRKELSDVFNKKVEYAKSQCKELERKLEVETRINNDAINRLKSHQTDYSPGDIEALISRQEIIDRLNQWKHSCELESIDIKNLKCRIDILQEKMDSVNHNSTQHKERNRLLYEFLSSALKLTILNIDENGNANLAILSESKAGSEQTWHRFSSSKDSDVSTCDLLWSLIEKSLSSKSNPLPLELNTPKVNSIQLSSK</sequence>
<evidence type="ECO:0000313" key="3">
    <source>
        <dbReference type="Proteomes" id="UP000003786"/>
    </source>
</evidence>
<evidence type="ECO:0000256" key="1">
    <source>
        <dbReference type="SAM" id="Coils"/>
    </source>
</evidence>
<gene>
    <name evidence="2" type="ORF">TOT_020000690</name>
</gene>
<keyword evidence="3" id="KW-1185">Reference proteome</keyword>
<dbReference type="OMA" id="KHSCELE"/>
<dbReference type="AlphaFoldDB" id="J4DPB9"/>
<organism evidence="2 3">
    <name type="scientific">Theileria orientalis strain Shintoku</name>
    <dbReference type="NCBI Taxonomy" id="869250"/>
    <lineage>
        <taxon>Eukaryota</taxon>
        <taxon>Sar</taxon>
        <taxon>Alveolata</taxon>
        <taxon>Apicomplexa</taxon>
        <taxon>Aconoidasida</taxon>
        <taxon>Piroplasmida</taxon>
        <taxon>Theileriidae</taxon>
        <taxon>Theileria</taxon>
    </lineage>
</organism>
<dbReference type="OrthoDB" id="365838at2759"/>
<name>J4DPB9_THEOR</name>